<reference evidence="1" key="2">
    <citation type="journal article" date="2015" name="Fish Shellfish Immunol.">
        <title>Early steps in the European eel (Anguilla anguilla)-Vibrio vulnificus interaction in the gills: Role of the RtxA13 toxin.</title>
        <authorList>
            <person name="Callol A."/>
            <person name="Pajuelo D."/>
            <person name="Ebbesson L."/>
            <person name="Teles M."/>
            <person name="MacKenzie S."/>
            <person name="Amaro C."/>
        </authorList>
    </citation>
    <scope>NUCLEOTIDE SEQUENCE</scope>
</reference>
<evidence type="ECO:0000313" key="1">
    <source>
        <dbReference type="EMBL" id="JAH51447.1"/>
    </source>
</evidence>
<protein>
    <submittedName>
        <fullName evidence="1">Uncharacterized protein</fullName>
    </submittedName>
</protein>
<organism evidence="1">
    <name type="scientific">Anguilla anguilla</name>
    <name type="common">European freshwater eel</name>
    <name type="synonym">Muraena anguilla</name>
    <dbReference type="NCBI Taxonomy" id="7936"/>
    <lineage>
        <taxon>Eukaryota</taxon>
        <taxon>Metazoa</taxon>
        <taxon>Chordata</taxon>
        <taxon>Craniata</taxon>
        <taxon>Vertebrata</taxon>
        <taxon>Euteleostomi</taxon>
        <taxon>Actinopterygii</taxon>
        <taxon>Neopterygii</taxon>
        <taxon>Teleostei</taxon>
        <taxon>Anguilliformes</taxon>
        <taxon>Anguillidae</taxon>
        <taxon>Anguilla</taxon>
    </lineage>
</organism>
<sequence length="23" mass="2647">MIVIILSMIVPHSWCLCPHCTLH</sequence>
<dbReference type="EMBL" id="GBXM01057130">
    <property type="protein sequence ID" value="JAH51447.1"/>
    <property type="molecule type" value="Transcribed_RNA"/>
</dbReference>
<proteinExistence type="predicted"/>
<name>A0A0E9TDE0_ANGAN</name>
<accession>A0A0E9TDE0</accession>
<dbReference type="AlphaFoldDB" id="A0A0E9TDE0"/>
<reference evidence="1" key="1">
    <citation type="submission" date="2014-11" db="EMBL/GenBank/DDBJ databases">
        <authorList>
            <person name="Amaro Gonzalez C."/>
        </authorList>
    </citation>
    <scope>NUCLEOTIDE SEQUENCE</scope>
</reference>